<proteinExistence type="predicted"/>
<dbReference type="EMBL" id="JASJOU010000016">
    <property type="protein sequence ID" value="MDJ1505569.1"/>
    <property type="molecule type" value="Genomic_DNA"/>
</dbReference>
<dbReference type="Pfam" id="PF14024">
    <property type="entry name" value="DUF4240"/>
    <property type="match status" value="1"/>
</dbReference>
<reference evidence="2" key="1">
    <citation type="submission" date="2023-05" db="EMBL/GenBank/DDBJ databases">
        <authorList>
            <person name="Zhang X."/>
        </authorList>
    </citation>
    <scope>NUCLEOTIDE SEQUENCE</scope>
    <source>
        <strain evidence="2">BD1B2-1</strain>
    </source>
</reference>
<feature type="domain" description="DUF4240" evidence="1">
    <location>
        <begin position="1"/>
        <end position="130"/>
    </location>
</feature>
<dbReference type="AlphaFoldDB" id="A0AAE3RC48"/>
<comment type="caution">
    <text evidence="2">The sequence shown here is derived from an EMBL/GenBank/DDBJ whole genome shotgun (WGS) entry which is preliminary data.</text>
</comment>
<dbReference type="Proteomes" id="UP001232063">
    <property type="component" value="Unassembled WGS sequence"/>
</dbReference>
<dbReference type="InterPro" id="IPR025334">
    <property type="entry name" value="DUF4240"/>
</dbReference>
<accession>A0AAE3RC48</accession>
<protein>
    <submittedName>
        <fullName evidence="2">DUF4240 domain-containing protein</fullName>
    </submittedName>
</protein>
<keyword evidence="3" id="KW-1185">Reference proteome</keyword>
<evidence type="ECO:0000259" key="1">
    <source>
        <dbReference type="Pfam" id="PF14024"/>
    </source>
</evidence>
<evidence type="ECO:0000313" key="3">
    <source>
        <dbReference type="Proteomes" id="UP001232063"/>
    </source>
</evidence>
<dbReference type="RefSeq" id="WP_314517715.1">
    <property type="nucleotide sequence ID" value="NZ_JASJOU010000016.1"/>
</dbReference>
<evidence type="ECO:0000313" key="2">
    <source>
        <dbReference type="EMBL" id="MDJ1505569.1"/>
    </source>
</evidence>
<sequence length="188" mass="22207">MTETTFWELISTSKRQTTENKYEQTQFLTNYLSTQTEEEIFSFEEQFQKLYAKSYTSPLWCAAYVAMGGCSDDSFDYFRAWLIAQGKEVFENAMQNPDSLVPVFDTLRDEGRGDYPGFERMLGVPLDAYIKKYNFADRSEGMDAYYTKLDKFPRIPFPEIVFNWEEDDTESMKRICPDVFAKYWDDPF</sequence>
<gene>
    <name evidence="2" type="ORF">QNI22_33245</name>
</gene>
<name>A0AAE3RC48_9BACT</name>
<organism evidence="2 3">
    <name type="scientific">Xanthocytophaga agilis</name>
    <dbReference type="NCBI Taxonomy" id="3048010"/>
    <lineage>
        <taxon>Bacteria</taxon>
        <taxon>Pseudomonadati</taxon>
        <taxon>Bacteroidota</taxon>
        <taxon>Cytophagia</taxon>
        <taxon>Cytophagales</taxon>
        <taxon>Rhodocytophagaceae</taxon>
        <taxon>Xanthocytophaga</taxon>
    </lineage>
</organism>